<dbReference type="GO" id="GO:0008798">
    <property type="term" value="F:beta-aspartyl-peptidase activity"/>
    <property type="evidence" value="ECO:0007669"/>
    <property type="project" value="InterPro"/>
</dbReference>
<dbReference type="SUPFAM" id="SSF51556">
    <property type="entry name" value="Metallo-dependent hydrolases"/>
    <property type="match status" value="1"/>
</dbReference>
<comment type="cofactor">
    <cofactor evidence="5 8">
        <name>Zn(2+)</name>
        <dbReference type="ChEBI" id="CHEBI:29105"/>
    </cofactor>
    <text evidence="5 8">Binds 2 Zn(2+) ions per subunit.</text>
</comment>
<dbReference type="Gene3D" id="2.30.40.10">
    <property type="entry name" value="Urease, subunit C, domain 1"/>
    <property type="match status" value="1"/>
</dbReference>
<proteinExistence type="inferred from homology"/>
<evidence type="ECO:0000313" key="11">
    <source>
        <dbReference type="EMBL" id="ADE56172.1"/>
    </source>
</evidence>
<feature type="domain" description="Amidohydrolase-related" evidence="10">
    <location>
        <begin position="58"/>
        <end position="363"/>
    </location>
</feature>
<dbReference type="GO" id="GO:0016812">
    <property type="term" value="F:hydrolase activity, acting on carbon-nitrogen (but not peptide) bonds, in cyclic amides"/>
    <property type="evidence" value="ECO:0007669"/>
    <property type="project" value="InterPro"/>
</dbReference>
<name>D5EC90_AMICL</name>
<dbReference type="RefSeq" id="WP_013047438.1">
    <property type="nucleotide sequence ID" value="NC_014011.1"/>
</dbReference>
<comment type="similarity">
    <text evidence="2">Belongs to the metallo-dependent hydrolases superfamily. DHOase family. Class I DHOase subfamily.</text>
</comment>
<dbReference type="KEGG" id="aco:Amico_0023"/>
<dbReference type="InterPro" id="IPR011059">
    <property type="entry name" value="Metal-dep_hydrolase_composite"/>
</dbReference>
<dbReference type="eggNOG" id="COG1228">
    <property type="taxonomic scope" value="Bacteria"/>
</dbReference>
<keyword evidence="12" id="KW-1185">Reference proteome</keyword>
<evidence type="ECO:0000256" key="3">
    <source>
        <dbReference type="ARBA" id="ARBA00022723"/>
    </source>
</evidence>
<sequence length="393" mass="41729">MMNLILIKNGEIYSPEYLGKSDLLIAGDSIFSVESSISEDAVKSIAPHAIIIDAGGALVVPGFIDSHVHFNGAGGEGGPQFRTPPLQLSSFIRAGITTAAAPLGTDGISRSLRELLAKAHSLENEGISTFIYSGAYGMPSVTITENIVSDIVLIDKVIGVKVALSDHRSSHPTVEELRRLISDARIGGMLAGKAGIVEAHMGSEDWGLDIIEEALSGTQIPKSQILPTHVNRNEKLYAQTLNYCSNGGVADLTTSMGSGGHTVKPSEGIGRAVAHQVSLSRLTMSTDGNGSMPEFNAEGELVKMGIGEPLSLFAEFRDTVLEERIPMEEALSLVTKNVAARLKLTKKGRLVPGADGDVLIISPDTLTLEYVIGKGVLMMKERSVIKKGIFEEV</sequence>
<dbReference type="GO" id="GO:0046872">
    <property type="term" value="F:metal ion binding"/>
    <property type="evidence" value="ECO:0007669"/>
    <property type="project" value="UniProtKB-KW"/>
</dbReference>
<dbReference type="InterPro" id="IPR032466">
    <property type="entry name" value="Metal_Hydrolase"/>
</dbReference>
<feature type="binding site" evidence="8">
    <location>
        <position position="287"/>
    </location>
    <ligand>
        <name>Zn(2+)</name>
        <dbReference type="ChEBI" id="CHEBI:29105"/>
        <label>1</label>
        <note>catalytic</note>
    </ligand>
</feature>
<feature type="binding site" evidence="7">
    <location>
        <position position="168"/>
    </location>
    <ligand>
        <name>substrate</name>
    </ligand>
</feature>
<comment type="PTM">
    <text evidence="5">Carboxylation allows a single lysine to coordinate two zinc ions.</text>
</comment>
<dbReference type="GO" id="GO:0005737">
    <property type="term" value="C:cytoplasm"/>
    <property type="evidence" value="ECO:0007669"/>
    <property type="project" value="UniProtKB-SubCell"/>
</dbReference>
<feature type="modified residue" description="N6-carboxylysine" evidence="9">
    <location>
        <position position="161"/>
    </location>
</feature>
<evidence type="ECO:0000259" key="10">
    <source>
        <dbReference type="Pfam" id="PF01979"/>
    </source>
</evidence>
<feature type="binding site" evidence="7">
    <location>
        <position position="105"/>
    </location>
    <ligand>
        <name>substrate</name>
    </ligand>
</feature>
<evidence type="ECO:0000256" key="7">
    <source>
        <dbReference type="PIRSR" id="PIRSR001238-2"/>
    </source>
</evidence>
<dbReference type="InterPro" id="IPR006680">
    <property type="entry name" value="Amidohydro-rel"/>
</dbReference>
<dbReference type="PIRSF" id="PIRSF001238">
    <property type="entry name" value="IadA"/>
    <property type="match status" value="1"/>
</dbReference>
<dbReference type="InterPro" id="IPR010229">
    <property type="entry name" value="Pept_M38_dipep"/>
</dbReference>
<dbReference type="GO" id="GO:0008237">
    <property type="term" value="F:metallopeptidase activity"/>
    <property type="evidence" value="ECO:0007669"/>
    <property type="project" value="UniProtKB-KW"/>
</dbReference>
<evidence type="ECO:0000256" key="9">
    <source>
        <dbReference type="PIRSR" id="PIRSR001238-50"/>
    </source>
</evidence>
<protein>
    <recommendedName>
        <fullName evidence="5">Isoaspartyl dipeptidase</fullName>
        <ecNumber evidence="5">3.4.19.-</ecNumber>
    </recommendedName>
</protein>
<dbReference type="Proteomes" id="UP000002366">
    <property type="component" value="Chromosome"/>
</dbReference>
<keyword evidence="3 5" id="KW-0479">Metal-binding</keyword>
<dbReference type="EC" id="3.4.19.-" evidence="5"/>
<dbReference type="Pfam" id="PF01979">
    <property type="entry name" value="Amidohydro_1"/>
    <property type="match status" value="1"/>
</dbReference>
<evidence type="ECO:0000256" key="6">
    <source>
        <dbReference type="PIRSR" id="PIRSR001238-1"/>
    </source>
</evidence>
<comment type="subcellular location">
    <subcellularLocation>
        <location evidence="5">Cytoplasm</location>
    </subcellularLocation>
</comment>
<comment type="similarity">
    <text evidence="5">Belongs to the peptidase M38 family.</text>
</comment>
<evidence type="ECO:0000256" key="4">
    <source>
        <dbReference type="ARBA" id="ARBA00022801"/>
    </source>
</evidence>
<evidence type="ECO:0000256" key="1">
    <source>
        <dbReference type="ARBA" id="ARBA00002368"/>
    </source>
</evidence>
<feature type="binding site" evidence="8">
    <location>
        <position position="200"/>
    </location>
    <ligand>
        <name>Zn(2+)</name>
        <dbReference type="ChEBI" id="CHEBI:29105"/>
        <label>2</label>
        <note>catalytic</note>
    </ligand>
</feature>
<dbReference type="PROSITE" id="PS00482">
    <property type="entry name" value="DIHYDROOROTASE_1"/>
    <property type="match status" value="1"/>
</dbReference>
<dbReference type="Gene3D" id="3.20.20.140">
    <property type="entry name" value="Metal-dependent hydrolases"/>
    <property type="match status" value="1"/>
</dbReference>
<dbReference type="STRING" id="572547.Amico_0023"/>
<dbReference type="EMBL" id="CP001997">
    <property type="protein sequence ID" value="ADE56172.1"/>
    <property type="molecule type" value="Genomic_DNA"/>
</dbReference>
<comment type="function">
    <text evidence="1">Catalyzes the reversible cyclization of carbamoyl aspartate to dihydroorotate.</text>
</comment>
<keyword evidence="5" id="KW-0482">Metalloprotease</keyword>
<dbReference type="InterPro" id="IPR002195">
    <property type="entry name" value="Dihydroorotase_CS"/>
</dbReference>
<organism evidence="11 12">
    <name type="scientific">Aminobacterium colombiense (strain DSM 12261 / ALA-1)</name>
    <dbReference type="NCBI Taxonomy" id="572547"/>
    <lineage>
        <taxon>Bacteria</taxon>
        <taxon>Thermotogati</taxon>
        <taxon>Synergistota</taxon>
        <taxon>Synergistia</taxon>
        <taxon>Synergistales</taxon>
        <taxon>Aminobacteriaceae</taxon>
        <taxon>Aminobacterium</taxon>
    </lineage>
</organism>
<evidence type="ECO:0000256" key="8">
    <source>
        <dbReference type="PIRSR" id="PIRSR001238-3"/>
    </source>
</evidence>
<dbReference type="GO" id="GO:0006508">
    <property type="term" value="P:proteolysis"/>
    <property type="evidence" value="ECO:0007669"/>
    <property type="project" value="UniProtKB-KW"/>
</dbReference>
<feature type="active site" description="Proton acceptor" evidence="6">
    <location>
        <position position="287"/>
    </location>
</feature>
<feature type="binding site" evidence="8">
    <location>
        <position position="229"/>
    </location>
    <ligand>
        <name>Zn(2+)</name>
        <dbReference type="ChEBI" id="CHEBI:29105"/>
        <label>2</label>
        <note>catalytic</note>
    </ligand>
</feature>
<gene>
    <name evidence="11" type="ordered locus">Amico_0023</name>
</gene>
<dbReference type="SUPFAM" id="SSF51338">
    <property type="entry name" value="Composite domain of metallo-dependent hydrolases"/>
    <property type="match status" value="1"/>
</dbReference>
<evidence type="ECO:0000256" key="2">
    <source>
        <dbReference type="ARBA" id="ARBA00010286"/>
    </source>
</evidence>
<feature type="binding site" evidence="7">
    <location>
        <position position="232"/>
    </location>
    <ligand>
        <name>substrate</name>
    </ligand>
</feature>
<dbReference type="NCBIfam" id="TIGR01975">
    <property type="entry name" value="isoAsp_dipep"/>
    <property type="match status" value="1"/>
</dbReference>
<keyword evidence="5" id="KW-0645">Protease</keyword>
<feature type="binding site" evidence="8">
    <location>
        <position position="67"/>
    </location>
    <ligand>
        <name>Zn(2+)</name>
        <dbReference type="ChEBI" id="CHEBI:29105"/>
        <label>1</label>
        <note>catalytic</note>
    </ligand>
</feature>
<comment type="function">
    <text evidence="5">Catalyzes the hydrolytic cleavage of a subset of L-isoaspartyl (L-beta-aspartyl) dipeptides. Used to degrade proteins damaged by L-isoaspartyl residues formation.</text>
</comment>
<dbReference type="AlphaFoldDB" id="D5EC90"/>
<feature type="binding site" evidence="7">
    <location>
        <position position="291"/>
    </location>
    <ligand>
        <name>substrate</name>
    </ligand>
</feature>
<feature type="binding site" evidence="8">
    <location>
        <position position="69"/>
    </location>
    <ligand>
        <name>Zn(2+)</name>
        <dbReference type="ChEBI" id="CHEBI:29105"/>
        <label>1</label>
        <note>catalytic</note>
    </ligand>
</feature>
<feature type="binding site" description="via carbamate group" evidence="8">
    <location>
        <position position="161"/>
    </location>
    <ligand>
        <name>Zn(2+)</name>
        <dbReference type="ChEBI" id="CHEBI:29105"/>
        <label>2</label>
        <note>catalytic</note>
    </ligand>
</feature>
<feature type="binding site" evidence="7">
    <location>
        <begin position="74"/>
        <end position="76"/>
    </location>
    <ligand>
        <name>substrate</name>
    </ligand>
</feature>
<comment type="PTM">
    <text evidence="9">Carbamylation allows a single lysine to coordinate two zinc ions.</text>
</comment>
<evidence type="ECO:0000256" key="5">
    <source>
        <dbReference type="PIRNR" id="PIRNR001238"/>
    </source>
</evidence>
<accession>D5EC90</accession>
<feature type="binding site" evidence="7">
    <location>
        <position position="136"/>
    </location>
    <ligand>
        <name>substrate</name>
    </ligand>
</feature>
<evidence type="ECO:0000313" key="12">
    <source>
        <dbReference type="Proteomes" id="UP000002366"/>
    </source>
</evidence>
<dbReference type="OrthoDB" id="9775607at2"/>
<dbReference type="InterPro" id="IPR050378">
    <property type="entry name" value="Metallo-dep_Hydrolases_sf"/>
</dbReference>
<dbReference type="PANTHER" id="PTHR11647">
    <property type="entry name" value="HYDRANTOINASE/DIHYDROPYRIMIDINASE FAMILY MEMBER"/>
    <property type="match status" value="1"/>
</dbReference>
<keyword evidence="4 5" id="KW-0378">Hydrolase</keyword>
<feature type="binding site" description="via carbamate group" evidence="8">
    <location>
        <position position="161"/>
    </location>
    <ligand>
        <name>Zn(2+)</name>
        <dbReference type="ChEBI" id="CHEBI:29105"/>
        <label>1</label>
        <note>catalytic</note>
    </ligand>
</feature>
<keyword evidence="5 8" id="KW-0862">Zinc</keyword>
<reference evidence="11 12" key="1">
    <citation type="journal article" date="2010" name="Stand. Genomic Sci.">
        <title>Complete genome sequence of Aminobacterium colombiense type strain (ALA-1).</title>
        <authorList>
            <person name="Chertkov O."/>
            <person name="Sikorski J."/>
            <person name="Brambilla E."/>
            <person name="Lapidus A."/>
            <person name="Copeland A."/>
            <person name="Glavina Del Rio T."/>
            <person name="Nolan M."/>
            <person name="Lucas S."/>
            <person name="Tice H."/>
            <person name="Cheng J.F."/>
            <person name="Han C."/>
            <person name="Detter J.C."/>
            <person name="Bruce D."/>
            <person name="Tapia R."/>
            <person name="Goodwin L."/>
            <person name="Pitluck S."/>
            <person name="Liolios K."/>
            <person name="Ivanova N."/>
            <person name="Mavromatis K."/>
            <person name="Ovchinnikova G."/>
            <person name="Pati A."/>
            <person name="Chen A."/>
            <person name="Palaniappan K."/>
            <person name="Land M."/>
            <person name="Hauser L."/>
            <person name="Chang Y.J."/>
            <person name="Jeffries C.D."/>
            <person name="Spring S."/>
            <person name="Rohde M."/>
            <person name="Goker M."/>
            <person name="Bristow J."/>
            <person name="Eisen J.A."/>
            <person name="Markowitz V."/>
            <person name="Hugenholtz P."/>
            <person name="Kyrpides N.C."/>
            <person name="Klenk H.P."/>
        </authorList>
    </citation>
    <scope>NUCLEOTIDE SEQUENCE [LARGE SCALE GENOMIC DNA]</scope>
    <source>
        <strain evidence="12">DSM 12261 / ALA-1</strain>
    </source>
</reference>
<dbReference type="HOGENOM" id="CLU_058216_0_0_0"/>
<dbReference type="PANTHER" id="PTHR11647:SF1">
    <property type="entry name" value="COLLAPSIN RESPONSE MEDIATOR PROTEIN"/>
    <property type="match status" value="1"/>
</dbReference>